<name>A0A4U6T986_SETVI</name>
<dbReference type="PANTHER" id="PTHR47446:SF2">
    <property type="entry name" value="RING-TYPE E3 UBIQUITIN TRANSFERASE"/>
    <property type="match status" value="1"/>
</dbReference>
<evidence type="ECO:0000313" key="2">
    <source>
        <dbReference type="EMBL" id="TKV97841.1"/>
    </source>
</evidence>
<gene>
    <name evidence="2" type="ORF">SEVIR_9G521600v2</name>
</gene>
<dbReference type="Proteomes" id="UP000298652">
    <property type="component" value="Chromosome 9"/>
</dbReference>
<evidence type="ECO:0000313" key="3">
    <source>
        <dbReference type="Proteomes" id="UP000298652"/>
    </source>
</evidence>
<keyword evidence="3" id="KW-1185">Reference proteome</keyword>
<dbReference type="OMA" id="SGEWHAG"/>
<protein>
    <submittedName>
        <fullName evidence="2">Uncharacterized protein</fullName>
    </submittedName>
</protein>
<feature type="region of interest" description="Disordered" evidence="1">
    <location>
        <begin position="90"/>
        <end position="120"/>
    </location>
</feature>
<sequence length="141" mass="15268">MTGNRSGEWHAGCNPVRQQEDCSAPAGSTPSMDGTSLRCVTVANYKLVGSMPPSMEARSLVASADLIYLGSRNGAVEIWSREKLTRTGYTRTGTLRPVPGGDAAAGTDRQSSTAGYRSARMRAVNRASSCRSRADYWRYRQ</sequence>
<dbReference type="Gramene" id="TKV97841">
    <property type="protein sequence ID" value="TKV97841"/>
    <property type="gene ID" value="SEVIR_9G521600v2"/>
</dbReference>
<dbReference type="EMBL" id="CM016560">
    <property type="protein sequence ID" value="TKV97841.1"/>
    <property type="molecule type" value="Genomic_DNA"/>
</dbReference>
<dbReference type="PANTHER" id="PTHR47446">
    <property type="entry name" value="RING-TYPE E3 UBIQUITIN TRANSFERASE"/>
    <property type="match status" value="1"/>
</dbReference>
<reference evidence="2" key="1">
    <citation type="submission" date="2019-03" db="EMBL/GenBank/DDBJ databases">
        <title>WGS assembly of Setaria viridis.</title>
        <authorList>
            <person name="Huang P."/>
            <person name="Jenkins J."/>
            <person name="Grimwood J."/>
            <person name="Barry K."/>
            <person name="Healey A."/>
            <person name="Mamidi S."/>
            <person name="Sreedasyam A."/>
            <person name="Shu S."/>
            <person name="Feldman M."/>
            <person name="Wu J."/>
            <person name="Yu Y."/>
            <person name="Chen C."/>
            <person name="Johnson J."/>
            <person name="Rokhsar D."/>
            <person name="Baxter I."/>
            <person name="Schmutz J."/>
            <person name="Brutnell T."/>
            <person name="Kellogg E."/>
        </authorList>
    </citation>
    <scope>NUCLEOTIDE SEQUENCE [LARGE SCALE GENOMIC DNA]</scope>
</reference>
<feature type="region of interest" description="Disordered" evidence="1">
    <location>
        <begin position="1"/>
        <end position="33"/>
    </location>
</feature>
<organism evidence="2 3">
    <name type="scientific">Setaria viridis</name>
    <name type="common">Green bristlegrass</name>
    <name type="synonym">Setaria italica subsp. viridis</name>
    <dbReference type="NCBI Taxonomy" id="4556"/>
    <lineage>
        <taxon>Eukaryota</taxon>
        <taxon>Viridiplantae</taxon>
        <taxon>Streptophyta</taxon>
        <taxon>Embryophyta</taxon>
        <taxon>Tracheophyta</taxon>
        <taxon>Spermatophyta</taxon>
        <taxon>Magnoliopsida</taxon>
        <taxon>Liliopsida</taxon>
        <taxon>Poales</taxon>
        <taxon>Poaceae</taxon>
        <taxon>PACMAD clade</taxon>
        <taxon>Panicoideae</taxon>
        <taxon>Panicodae</taxon>
        <taxon>Paniceae</taxon>
        <taxon>Cenchrinae</taxon>
        <taxon>Setaria</taxon>
    </lineage>
</organism>
<dbReference type="AlphaFoldDB" id="A0A4U6T986"/>
<evidence type="ECO:0000256" key="1">
    <source>
        <dbReference type="SAM" id="MobiDB-lite"/>
    </source>
</evidence>
<proteinExistence type="predicted"/>
<dbReference type="InterPro" id="IPR052858">
    <property type="entry name" value="E3_ubiquitin-ligase_LIN"/>
</dbReference>
<accession>A0A4U6T986</accession>